<reference evidence="1 2" key="1">
    <citation type="submission" date="2019-06" db="EMBL/GenBank/DDBJ databases">
        <title>Whole genome shotgun sequence of Glutamicibacter uratoxydans NBRC 15515.</title>
        <authorList>
            <person name="Hosoyama A."/>
            <person name="Uohara A."/>
            <person name="Ohji S."/>
            <person name="Ichikawa N."/>
        </authorList>
    </citation>
    <scope>NUCLEOTIDE SEQUENCE [LARGE SCALE GENOMIC DNA]</scope>
    <source>
        <strain evidence="1 2">NBRC 15515</strain>
    </source>
</reference>
<proteinExistence type="predicted"/>
<dbReference type="EMBL" id="BJNY01000007">
    <property type="protein sequence ID" value="GED05879.1"/>
    <property type="molecule type" value="Genomic_DNA"/>
</dbReference>
<dbReference type="Gene3D" id="3.10.129.10">
    <property type="entry name" value="Hotdog Thioesterase"/>
    <property type="match status" value="1"/>
</dbReference>
<sequence length="149" mass="16387">MNVSELSDYRVVVPPEWIDYNGHMSEAFYVLAFGDATTAVMDQLGMGEAYREASGSSLYTVEAHVRYLSESSLGQELRIRSTIAGHGAKKLHLCHEMYRGEELIATEEVMTLHVDQATSSTSPFPEHIAQLIAGIAPSRPEWSGRAIAS</sequence>
<dbReference type="RefSeq" id="WP_246055429.1">
    <property type="nucleotide sequence ID" value="NZ_BAAAJL010000003.1"/>
</dbReference>
<evidence type="ECO:0000313" key="2">
    <source>
        <dbReference type="Proteomes" id="UP000316612"/>
    </source>
</evidence>
<protein>
    <submittedName>
        <fullName evidence="1">4-hydroxybenzoyl-CoA thioesterase</fullName>
    </submittedName>
</protein>
<keyword evidence="2" id="KW-1185">Reference proteome</keyword>
<organism evidence="1 2">
    <name type="scientific">Glutamicibacter uratoxydans</name>
    <name type="common">Arthrobacter uratoxydans</name>
    <dbReference type="NCBI Taxonomy" id="43667"/>
    <lineage>
        <taxon>Bacteria</taxon>
        <taxon>Bacillati</taxon>
        <taxon>Actinomycetota</taxon>
        <taxon>Actinomycetes</taxon>
        <taxon>Micrococcales</taxon>
        <taxon>Micrococcaceae</taxon>
        <taxon>Glutamicibacter</taxon>
    </lineage>
</organism>
<dbReference type="GO" id="GO:0047617">
    <property type="term" value="F:fatty acyl-CoA hydrolase activity"/>
    <property type="evidence" value="ECO:0007669"/>
    <property type="project" value="TreeGrafter"/>
</dbReference>
<dbReference type="SUPFAM" id="SSF54637">
    <property type="entry name" value="Thioesterase/thiol ester dehydrase-isomerase"/>
    <property type="match status" value="1"/>
</dbReference>
<dbReference type="PANTHER" id="PTHR31793:SF2">
    <property type="entry name" value="BLR1345 PROTEIN"/>
    <property type="match status" value="1"/>
</dbReference>
<gene>
    <name evidence="1" type="ORF">AUR04nite_14110</name>
</gene>
<name>A0A4Y4DKP7_GLUUR</name>
<dbReference type="InterPro" id="IPR050563">
    <property type="entry name" value="4-hydroxybenzoyl-CoA_TE"/>
</dbReference>
<dbReference type="AlphaFoldDB" id="A0A4Y4DKP7"/>
<dbReference type="InterPro" id="IPR029069">
    <property type="entry name" value="HotDog_dom_sf"/>
</dbReference>
<dbReference type="Pfam" id="PF13279">
    <property type="entry name" value="4HBT_2"/>
    <property type="match status" value="1"/>
</dbReference>
<dbReference type="CDD" id="cd00586">
    <property type="entry name" value="4HBT"/>
    <property type="match status" value="1"/>
</dbReference>
<dbReference type="PANTHER" id="PTHR31793">
    <property type="entry name" value="4-HYDROXYBENZOYL-COA THIOESTERASE FAMILY MEMBER"/>
    <property type="match status" value="1"/>
</dbReference>
<evidence type="ECO:0000313" key="1">
    <source>
        <dbReference type="EMBL" id="GED05879.1"/>
    </source>
</evidence>
<dbReference type="Proteomes" id="UP000316612">
    <property type="component" value="Unassembled WGS sequence"/>
</dbReference>
<comment type="caution">
    <text evidence="1">The sequence shown here is derived from an EMBL/GenBank/DDBJ whole genome shotgun (WGS) entry which is preliminary data.</text>
</comment>
<accession>A0A4Y4DKP7</accession>